<evidence type="ECO:0000313" key="4">
    <source>
        <dbReference type="Proteomes" id="UP000287969"/>
    </source>
</evidence>
<dbReference type="OrthoDB" id="7820733at2"/>
<accession>A0A410QDL4</accession>
<feature type="domain" description="SLH" evidence="2">
    <location>
        <begin position="171"/>
        <end position="231"/>
    </location>
</feature>
<dbReference type="Proteomes" id="UP000287969">
    <property type="component" value="Chromosome"/>
</dbReference>
<organism evidence="3 4">
    <name type="scientific">Acidilutibacter cellobiosedens</name>
    <dbReference type="NCBI Taxonomy" id="2507161"/>
    <lineage>
        <taxon>Bacteria</taxon>
        <taxon>Bacillati</taxon>
        <taxon>Bacillota</taxon>
        <taxon>Tissierellia</taxon>
        <taxon>Tissierellales</taxon>
        <taxon>Acidilutibacteraceae</taxon>
        <taxon>Acidilutibacter</taxon>
    </lineage>
</organism>
<evidence type="ECO:0000313" key="3">
    <source>
        <dbReference type="EMBL" id="QAT62019.1"/>
    </source>
</evidence>
<sequence length="359" mass="40146">MNMKKNILLFMLIFGLLFTYVLPGGEAFAEDLNGDALELFLSKLSDMEDGDRQAAGEALKIYMEDDEGVSKLKRDLSTFISDSQEEQLKDHGYSLDDVKSELDRLNKWSKEDRVKLADYIGEGNTSAIKSLIYSYEEGDKSDTSNNEGNPSGGSTTPAVPLAEGKKDEEKLLEVYFKDIDNSKGKDAIVFLAQRGIITGRTKETFDPSGELTRAEFVTLIQRLLKLEPKAGNAMPFRDIKEGDWFYNAVKSAYDNGIITGTGPDSFSPKNRVTREQMITIVMRILNDKGLTFTLKDTGKSLDDFKDKGEVSPWAALHMVYAVKYGIVEGKTENTIDPKDFATREETAVTIKRLFDILNK</sequence>
<evidence type="ECO:0000256" key="1">
    <source>
        <dbReference type="SAM" id="MobiDB-lite"/>
    </source>
</evidence>
<dbReference type="PANTHER" id="PTHR43308">
    <property type="entry name" value="OUTER MEMBRANE PROTEIN ALPHA-RELATED"/>
    <property type="match status" value="1"/>
</dbReference>
<feature type="domain" description="SLH" evidence="2">
    <location>
        <begin position="232"/>
        <end position="295"/>
    </location>
</feature>
<feature type="compositionally biased region" description="Polar residues" evidence="1">
    <location>
        <begin position="143"/>
        <end position="157"/>
    </location>
</feature>
<dbReference type="EMBL" id="CP035282">
    <property type="protein sequence ID" value="QAT62019.1"/>
    <property type="molecule type" value="Genomic_DNA"/>
</dbReference>
<dbReference type="PROSITE" id="PS51272">
    <property type="entry name" value="SLH"/>
    <property type="match status" value="3"/>
</dbReference>
<dbReference type="PANTHER" id="PTHR43308:SF5">
    <property type="entry name" value="S-LAYER PROTEIN _ PEPTIDOGLYCAN ENDO-BETA-N-ACETYLGLUCOSAMINIDASE"/>
    <property type="match status" value="1"/>
</dbReference>
<feature type="domain" description="SLH" evidence="2">
    <location>
        <begin position="301"/>
        <end position="359"/>
    </location>
</feature>
<proteinExistence type="predicted"/>
<dbReference type="KEGG" id="spoa:EQM13_10685"/>
<dbReference type="Pfam" id="PF00395">
    <property type="entry name" value="SLH"/>
    <property type="match status" value="3"/>
</dbReference>
<keyword evidence="4" id="KW-1185">Reference proteome</keyword>
<feature type="region of interest" description="Disordered" evidence="1">
    <location>
        <begin position="138"/>
        <end position="163"/>
    </location>
</feature>
<gene>
    <name evidence="3" type="ORF">EQM13_10685</name>
</gene>
<dbReference type="AlphaFoldDB" id="A0A410QDL4"/>
<evidence type="ECO:0000259" key="2">
    <source>
        <dbReference type="PROSITE" id="PS51272"/>
    </source>
</evidence>
<name>A0A410QDL4_9FIRM</name>
<dbReference type="InterPro" id="IPR051465">
    <property type="entry name" value="Cell_Envelope_Struct_Comp"/>
</dbReference>
<protein>
    <submittedName>
        <fullName evidence="3">S-layer homology domain-containing protein</fullName>
    </submittedName>
</protein>
<dbReference type="InterPro" id="IPR001119">
    <property type="entry name" value="SLH_dom"/>
</dbReference>
<reference evidence="4" key="1">
    <citation type="submission" date="2019-01" db="EMBL/GenBank/DDBJ databases">
        <title>Draft genomes of a novel of Sporanaerobacter strains.</title>
        <authorList>
            <person name="Ma S."/>
        </authorList>
    </citation>
    <scope>NUCLEOTIDE SEQUENCE [LARGE SCALE GENOMIC DNA]</scope>
    <source>
        <strain evidence="4">NJN-17</strain>
    </source>
</reference>